<dbReference type="OrthoDB" id="10511042at2759"/>
<feature type="compositionally biased region" description="Acidic residues" evidence="1">
    <location>
        <begin position="91"/>
        <end position="100"/>
    </location>
</feature>
<evidence type="ECO:0000313" key="2">
    <source>
        <dbReference type="EMBL" id="CAH0558579.1"/>
    </source>
</evidence>
<feature type="region of interest" description="Disordered" evidence="1">
    <location>
        <begin position="72"/>
        <end position="157"/>
    </location>
</feature>
<evidence type="ECO:0000256" key="1">
    <source>
        <dbReference type="SAM" id="MobiDB-lite"/>
    </source>
</evidence>
<reference evidence="2" key="1">
    <citation type="submission" date="2021-12" db="EMBL/GenBank/DDBJ databases">
        <authorList>
            <person name="King R."/>
        </authorList>
    </citation>
    <scope>NUCLEOTIDE SEQUENCE</scope>
</reference>
<sequence length="185" mass="20243">MSGSSKNFVDDPIKSFGYYNFLPGALEEFENDNDLVILPPDVDNLTVEEFNANELMFLEMRTDVAGRIEVVKTNPSDDHWDSSDDERSGGAEDDEEDNVSDSEHETNLKQSDDDNVAVIDNYVASEGEEDEKEMEVKNSTDGGIPAVDGPGMANSAGTVSEISDVDVELSFGVDEERTLFSVKDG</sequence>
<protein>
    <submittedName>
        <fullName evidence="2">Uncharacterized protein</fullName>
    </submittedName>
</protein>
<feature type="compositionally biased region" description="Basic and acidic residues" evidence="1">
    <location>
        <begin position="101"/>
        <end position="112"/>
    </location>
</feature>
<organism evidence="2 3">
    <name type="scientific">Brassicogethes aeneus</name>
    <name type="common">Rape pollen beetle</name>
    <name type="synonym">Meligethes aeneus</name>
    <dbReference type="NCBI Taxonomy" id="1431903"/>
    <lineage>
        <taxon>Eukaryota</taxon>
        <taxon>Metazoa</taxon>
        <taxon>Ecdysozoa</taxon>
        <taxon>Arthropoda</taxon>
        <taxon>Hexapoda</taxon>
        <taxon>Insecta</taxon>
        <taxon>Pterygota</taxon>
        <taxon>Neoptera</taxon>
        <taxon>Endopterygota</taxon>
        <taxon>Coleoptera</taxon>
        <taxon>Polyphaga</taxon>
        <taxon>Cucujiformia</taxon>
        <taxon>Nitidulidae</taxon>
        <taxon>Meligethinae</taxon>
        <taxon>Brassicogethes</taxon>
    </lineage>
</organism>
<feature type="compositionally biased region" description="Basic and acidic residues" evidence="1">
    <location>
        <begin position="72"/>
        <end position="90"/>
    </location>
</feature>
<accession>A0A9P0BA97</accession>
<dbReference type="EMBL" id="OV121137">
    <property type="protein sequence ID" value="CAH0558579.1"/>
    <property type="molecule type" value="Genomic_DNA"/>
</dbReference>
<keyword evidence="3" id="KW-1185">Reference proteome</keyword>
<gene>
    <name evidence="2" type="ORF">MELIAE_LOCUS8875</name>
</gene>
<evidence type="ECO:0000313" key="3">
    <source>
        <dbReference type="Proteomes" id="UP001154078"/>
    </source>
</evidence>
<dbReference type="Proteomes" id="UP001154078">
    <property type="component" value="Chromosome 6"/>
</dbReference>
<name>A0A9P0BA97_BRAAE</name>
<dbReference type="AlphaFoldDB" id="A0A9P0BA97"/>
<proteinExistence type="predicted"/>